<keyword evidence="3" id="KW-0813">Transport</keyword>
<comment type="similarity">
    <text evidence="2">Belongs to the outer membrane factor (OMF) (TC 1.B.17) family.</text>
</comment>
<accession>A0ABU1X097</accession>
<keyword evidence="10" id="KW-1185">Reference proteome</keyword>
<dbReference type="RefSeq" id="WP_310223769.1">
    <property type="nucleotide sequence ID" value="NZ_JAVDWV010000007.1"/>
</dbReference>
<proteinExistence type="inferred from homology"/>
<name>A0ABU1X097_SPHXE</name>
<dbReference type="EMBL" id="JAVDWV010000007">
    <property type="protein sequence ID" value="MDR7154993.1"/>
    <property type="molecule type" value="Genomic_DNA"/>
</dbReference>
<protein>
    <submittedName>
        <fullName evidence="9">Adhesin transport system outer membrane protein</fullName>
    </submittedName>
</protein>
<keyword evidence="5" id="KW-0812">Transmembrane</keyword>
<evidence type="ECO:0000256" key="2">
    <source>
        <dbReference type="ARBA" id="ARBA00007613"/>
    </source>
</evidence>
<comment type="caution">
    <text evidence="9">The sequence shown here is derived from an EMBL/GenBank/DDBJ whole genome shotgun (WGS) entry which is preliminary data.</text>
</comment>
<organism evidence="9 10">
    <name type="scientific">Sphingobium xenophagum</name>
    <dbReference type="NCBI Taxonomy" id="121428"/>
    <lineage>
        <taxon>Bacteria</taxon>
        <taxon>Pseudomonadati</taxon>
        <taxon>Pseudomonadota</taxon>
        <taxon>Alphaproteobacteria</taxon>
        <taxon>Sphingomonadales</taxon>
        <taxon>Sphingomonadaceae</taxon>
        <taxon>Sphingobium</taxon>
    </lineage>
</organism>
<feature type="signal peptide" evidence="8">
    <location>
        <begin position="1"/>
        <end position="19"/>
    </location>
</feature>
<dbReference type="InterPro" id="IPR051906">
    <property type="entry name" value="TolC-like"/>
</dbReference>
<evidence type="ECO:0000256" key="6">
    <source>
        <dbReference type="ARBA" id="ARBA00023136"/>
    </source>
</evidence>
<evidence type="ECO:0000256" key="5">
    <source>
        <dbReference type="ARBA" id="ARBA00022692"/>
    </source>
</evidence>
<feature type="chain" id="PRO_5045331394" evidence="8">
    <location>
        <begin position="20"/>
        <end position="465"/>
    </location>
</feature>
<keyword evidence="4" id="KW-1134">Transmembrane beta strand</keyword>
<dbReference type="Pfam" id="PF02321">
    <property type="entry name" value="OEP"/>
    <property type="match status" value="1"/>
</dbReference>
<comment type="subcellular location">
    <subcellularLocation>
        <location evidence="1">Cell outer membrane</location>
    </subcellularLocation>
</comment>
<dbReference type="InterPro" id="IPR003423">
    <property type="entry name" value="OMP_efflux"/>
</dbReference>
<evidence type="ECO:0000256" key="3">
    <source>
        <dbReference type="ARBA" id="ARBA00022448"/>
    </source>
</evidence>
<dbReference type="PANTHER" id="PTHR30026">
    <property type="entry name" value="OUTER MEMBRANE PROTEIN TOLC"/>
    <property type="match status" value="1"/>
</dbReference>
<evidence type="ECO:0000256" key="7">
    <source>
        <dbReference type="ARBA" id="ARBA00023237"/>
    </source>
</evidence>
<evidence type="ECO:0000256" key="4">
    <source>
        <dbReference type="ARBA" id="ARBA00022452"/>
    </source>
</evidence>
<evidence type="ECO:0000256" key="1">
    <source>
        <dbReference type="ARBA" id="ARBA00004442"/>
    </source>
</evidence>
<evidence type="ECO:0000256" key="8">
    <source>
        <dbReference type="SAM" id="SignalP"/>
    </source>
</evidence>
<dbReference type="Proteomes" id="UP001267638">
    <property type="component" value="Unassembled WGS sequence"/>
</dbReference>
<keyword evidence="6" id="KW-0472">Membrane</keyword>
<keyword evidence="8" id="KW-0732">Signal</keyword>
<reference evidence="9 10" key="1">
    <citation type="submission" date="2023-07" db="EMBL/GenBank/DDBJ databases">
        <title>Sorghum-associated microbial communities from plants grown in Nebraska, USA.</title>
        <authorList>
            <person name="Schachtman D."/>
        </authorList>
    </citation>
    <scope>NUCLEOTIDE SEQUENCE [LARGE SCALE GENOMIC DNA]</scope>
    <source>
        <strain evidence="9 10">4256</strain>
    </source>
</reference>
<dbReference type="Gene3D" id="1.20.1600.10">
    <property type="entry name" value="Outer membrane efflux proteins (OEP)"/>
    <property type="match status" value="1"/>
</dbReference>
<gene>
    <name evidence="9" type="ORF">J2W40_001811</name>
</gene>
<evidence type="ECO:0000313" key="10">
    <source>
        <dbReference type="Proteomes" id="UP001267638"/>
    </source>
</evidence>
<keyword evidence="7" id="KW-0998">Cell outer membrane</keyword>
<dbReference type="SUPFAM" id="SSF56954">
    <property type="entry name" value="Outer membrane efflux proteins (OEP)"/>
    <property type="match status" value="1"/>
</dbReference>
<sequence>MMTRMALLACCDVSSGAWAQDSLILPPNPMPFSHPLQADPLMDLVDRIGPPDQFRAEIESAVQTNALMDEARAGEREAQAARVQARSAIFPTIDLSVDAHRSLARNFSNDPGNIVERSRPEGRTDATASLRQRLLDFGAASSRINAGNARVEAARSAIEGYGTDVALRTVTAWYSILAQRLMEQAAIDYGVRQMRLRAAVERRIEQGFSARGDLPRIDSSIASVQTRLAMYQRDRASAEAQYRALAGHDAPIDLMRAPVPPMDASSRESLETLILQSPTVLKAEAEARAARQDARAVRSDRLPTIAAGVDAGRYGVFENPGDYDIRGRLIIRAQLGAGINAKADQATARADAADAYAARVRREALRDAEMAWGDMRGLDAQLTAAQATYLASRDSRDVYAARFASSGGTLFDVITSEDNYFASIATYVQTLAERDLSRFVLLARAGQLLDELSIAVDSSDGAARP</sequence>
<dbReference type="PANTHER" id="PTHR30026:SF22">
    <property type="entry name" value="OUTER MEMBRANE EFFLUX PROTEIN"/>
    <property type="match status" value="1"/>
</dbReference>
<evidence type="ECO:0000313" key="9">
    <source>
        <dbReference type="EMBL" id="MDR7154993.1"/>
    </source>
</evidence>